<dbReference type="Proteomes" id="UP000838756">
    <property type="component" value="Unassembled WGS sequence"/>
</dbReference>
<evidence type="ECO:0000313" key="3">
    <source>
        <dbReference type="Proteomes" id="UP000838756"/>
    </source>
</evidence>
<dbReference type="EMBL" id="CAKXAJ010026113">
    <property type="protein sequence ID" value="CAH2256905.1"/>
    <property type="molecule type" value="Genomic_DNA"/>
</dbReference>
<keyword evidence="3" id="KW-1185">Reference proteome</keyword>
<dbReference type="AlphaFoldDB" id="A0A8S4S8U9"/>
<organism evidence="2 3">
    <name type="scientific">Pararge aegeria aegeria</name>
    <dbReference type="NCBI Taxonomy" id="348720"/>
    <lineage>
        <taxon>Eukaryota</taxon>
        <taxon>Metazoa</taxon>
        <taxon>Ecdysozoa</taxon>
        <taxon>Arthropoda</taxon>
        <taxon>Hexapoda</taxon>
        <taxon>Insecta</taxon>
        <taxon>Pterygota</taxon>
        <taxon>Neoptera</taxon>
        <taxon>Endopterygota</taxon>
        <taxon>Lepidoptera</taxon>
        <taxon>Glossata</taxon>
        <taxon>Ditrysia</taxon>
        <taxon>Papilionoidea</taxon>
        <taxon>Nymphalidae</taxon>
        <taxon>Satyrinae</taxon>
        <taxon>Satyrini</taxon>
        <taxon>Parargina</taxon>
        <taxon>Pararge</taxon>
    </lineage>
</organism>
<keyword evidence="1" id="KW-0732">Signal</keyword>
<gene>
    <name evidence="2" type="primary">jg11033</name>
    <name evidence="2" type="ORF">PAEG_LOCUS23066</name>
</gene>
<feature type="chain" id="PRO_5035859015" evidence="1">
    <location>
        <begin position="19"/>
        <end position="121"/>
    </location>
</feature>
<name>A0A8S4S8U9_9NEOP</name>
<feature type="signal peptide" evidence="1">
    <location>
        <begin position="1"/>
        <end position="18"/>
    </location>
</feature>
<sequence>MNSIVFVVFVVIFCAVQSKPLKETEIEPSLVAVPEHRLFKRFINPSMTSGGFTSNDFSKIRAKRNLEEECEKLELCKLHARSNRNFIAAFELYFVNKENARLWDHRAHSLSECAQRYSCDR</sequence>
<reference evidence="2" key="1">
    <citation type="submission" date="2022-03" db="EMBL/GenBank/DDBJ databases">
        <authorList>
            <person name="Lindestad O."/>
        </authorList>
    </citation>
    <scope>NUCLEOTIDE SEQUENCE</scope>
</reference>
<accession>A0A8S4S8U9</accession>
<protein>
    <submittedName>
        <fullName evidence="2">Jg11033 protein</fullName>
    </submittedName>
</protein>
<evidence type="ECO:0000313" key="2">
    <source>
        <dbReference type="EMBL" id="CAH2256905.1"/>
    </source>
</evidence>
<evidence type="ECO:0000256" key="1">
    <source>
        <dbReference type="SAM" id="SignalP"/>
    </source>
</evidence>
<proteinExistence type="predicted"/>
<dbReference type="OrthoDB" id="7272008at2759"/>
<comment type="caution">
    <text evidence="2">The sequence shown here is derived from an EMBL/GenBank/DDBJ whole genome shotgun (WGS) entry which is preliminary data.</text>
</comment>